<evidence type="ECO:0000313" key="1">
    <source>
        <dbReference type="EMBL" id="MDQ0395113.1"/>
    </source>
</evidence>
<dbReference type="EMBL" id="JAUSVK010000001">
    <property type="protein sequence ID" value="MDQ0395113.1"/>
    <property type="molecule type" value="Genomic_DNA"/>
</dbReference>
<dbReference type="Proteomes" id="UP001237448">
    <property type="component" value="Unassembled WGS sequence"/>
</dbReference>
<comment type="caution">
    <text evidence="1">The sequence shown here is derived from an EMBL/GenBank/DDBJ whole genome shotgun (WGS) entry which is preliminary data.</text>
</comment>
<sequence>MQADLLHDSDRRKNLSVVKEIEGFRIVKAA</sequence>
<reference evidence="1 2" key="1">
    <citation type="submission" date="2023-07" db="EMBL/GenBank/DDBJ databases">
        <title>Genomic Encyclopedia of Type Strains, Phase IV (KMG-IV): sequencing the most valuable type-strain genomes for metagenomic binning, comparative biology and taxonomic classification.</title>
        <authorList>
            <person name="Goeker M."/>
        </authorList>
    </citation>
    <scope>NUCLEOTIDE SEQUENCE [LARGE SCALE GENOMIC DNA]</scope>
    <source>
        <strain evidence="1 2">DSM 5896</strain>
    </source>
</reference>
<name>A0ABU0FKH1_9HYPH</name>
<gene>
    <name evidence="1" type="ORF">J3R73_004905</name>
</gene>
<protein>
    <submittedName>
        <fullName evidence="1">Uncharacterized protein</fullName>
    </submittedName>
</protein>
<organism evidence="1 2">
    <name type="scientific">Labrys monachus</name>
    <dbReference type="NCBI Taxonomy" id="217067"/>
    <lineage>
        <taxon>Bacteria</taxon>
        <taxon>Pseudomonadati</taxon>
        <taxon>Pseudomonadota</taxon>
        <taxon>Alphaproteobacteria</taxon>
        <taxon>Hyphomicrobiales</taxon>
        <taxon>Xanthobacteraceae</taxon>
        <taxon>Labrys</taxon>
    </lineage>
</organism>
<evidence type="ECO:0000313" key="2">
    <source>
        <dbReference type="Proteomes" id="UP001237448"/>
    </source>
</evidence>
<proteinExistence type="predicted"/>
<accession>A0ABU0FKH1</accession>
<keyword evidence="2" id="KW-1185">Reference proteome</keyword>